<proteinExistence type="predicted"/>
<accession>A0A0F9NQI3</accession>
<evidence type="ECO:0000313" key="1">
    <source>
        <dbReference type="EMBL" id="KKM91110.1"/>
    </source>
</evidence>
<sequence length="89" mass="10191">MKTIKQEVLETKSSHYLQNLVLNLDQEVVKTITELEVAEARIRELEKALRPFAKIADRMVEGKVAIVNGSRTVILSCIDDFRHAREVLE</sequence>
<organism evidence="1">
    <name type="scientific">marine sediment metagenome</name>
    <dbReference type="NCBI Taxonomy" id="412755"/>
    <lineage>
        <taxon>unclassified sequences</taxon>
        <taxon>metagenomes</taxon>
        <taxon>ecological metagenomes</taxon>
    </lineage>
</organism>
<reference evidence="1" key="1">
    <citation type="journal article" date="2015" name="Nature">
        <title>Complex archaea that bridge the gap between prokaryotes and eukaryotes.</title>
        <authorList>
            <person name="Spang A."/>
            <person name="Saw J.H."/>
            <person name="Jorgensen S.L."/>
            <person name="Zaremba-Niedzwiedzka K."/>
            <person name="Martijn J."/>
            <person name="Lind A.E."/>
            <person name="van Eijk R."/>
            <person name="Schleper C."/>
            <person name="Guy L."/>
            <person name="Ettema T.J."/>
        </authorList>
    </citation>
    <scope>NUCLEOTIDE SEQUENCE</scope>
</reference>
<dbReference type="AlphaFoldDB" id="A0A0F9NQI3"/>
<protein>
    <submittedName>
        <fullName evidence="1">Uncharacterized protein</fullName>
    </submittedName>
</protein>
<name>A0A0F9NQI3_9ZZZZ</name>
<gene>
    <name evidence="1" type="ORF">LCGC14_1231840</name>
</gene>
<comment type="caution">
    <text evidence="1">The sequence shown here is derived from an EMBL/GenBank/DDBJ whole genome shotgun (WGS) entry which is preliminary data.</text>
</comment>
<dbReference type="EMBL" id="LAZR01006580">
    <property type="protein sequence ID" value="KKM91110.1"/>
    <property type="molecule type" value="Genomic_DNA"/>
</dbReference>